<dbReference type="Pfam" id="PF05050">
    <property type="entry name" value="Methyltransf_21"/>
    <property type="match status" value="1"/>
</dbReference>
<name>A0A9D4JFK4_DREPO</name>
<keyword evidence="3" id="KW-1185">Reference proteome</keyword>
<dbReference type="InterPro" id="IPR052514">
    <property type="entry name" value="SAM-dependent_MTase"/>
</dbReference>
<accession>A0A9D4JFK4</accession>
<reference evidence="2" key="2">
    <citation type="submission" date="2020-11" db="EMBL/GenBank/DDBJ databases">
        <authorList>
            <person name="McCartney M.A."/>
            <person name="Auch B."/>
            <person name="Kono T."/>
            <person name="Mallez S."/>
            <person name="Becker A."/>
            <person name="Gohl D.M."/>
            <person name="Silverstein K.A.T."/>
            <person name="Koren S."/>
            <person name="Bechman K.B."/>
            <person name="Herman A."/>
            <person name="Abrahante J.E."/>
            <person name="Garbe J."/>
        </authorList>
    </citation>
    <scope>NUCLEOTIDE SEQUENCE</scope>
    <source>
        <strain evidence="2">Duluth1</strain>
        <tissue evidence="2">Whole animal</tissue>
    </source>
</reference>
<evidence type="ECO:0000259" key="1">
    <source>
        <dbReference type="Pfam" id="PF05050"/>
    </source>
</evidence>
<dbReference type="AlphaFoldDB" id="A0A9D4JFK4"/>
<comment type="caution">
    <text evidence="2">The sequence shown here is derived from an EMBL/GenBank/DDBJ whole genome shotgun (WGS) entry which is preliminary data.</text>
</comment>
<gene>
    <name evidence="2" type="ORF">DPMN_134192</name>
</gene>
<reference evidence="2" key="1">
    <citation type="journal article" date="2019" name="bioRxiv">
        <title>The Genome of the Zebra Mussel, Dreissena polymorpha: A Resource for Invasive Species Research.</title>
        <authorList>
            <person name="McCartney M.A."/>
            <person name="Auch B."/>
            <person name="Kono T."/>
            <person name="Mallez S."/>
            <person name="Zhang Y."/>
            <person name="Obille A."/>
            <person name="Becker A."/>
            <person name="Abrahante J.E."/>
            <person name="Garbe J."/>
            <person name="Badalamenti J.P."/>
            <person name="Herman A."/>
            <person name="Mangelson H."/>
            <person name="Liachko I."/>
            <person name="Sullivan S."/>
            <person name="Sone E.D."/>
            <person name="Koren S."/>
            <person name="Silverstein K.A.T."/>
            <person name="Beckman K.B."/>
            <person name="Gohl D.M."/>
        </authorList>
    </citation>
    <scope>NUCLEOTIDE SEQUENCE</scope>
    <source>
        <strain evidence="2">Duluth1</strain>
        <tissue evidence="2">Whole animal</tissue>
    </source>
</reference>
<dbReference type="InterPro" id="IPR029063">
    <property type="entry name" value="SAM-dependent_MTases_sf"/>
</dbReference>
<dbReference type="PANTHER" id="PTHR34203:SF15">
    <property type="entry name" value="SLL1173 PROTEIN"/>
    <property type="match status" value="1"/>
</dbReference>
<dbReference type="Proteomes" id="UP000828390">
    <property type="component" value="Unassembled WGS sequence"/>
</dbReference>
<evidence type="ECO:0000313" key="3">
    <source>
        <dbReference type="Proteomes" id="UP000828390"/>
    </source>
</evidence>
<dbReference type="InterPro" id="IPR006342">
    <property type="entry name" value="FkbM_mtfrase"/>
</dbReference>
<feature type="domain" description="Methyltransferase FkbM" evidence="1">
    <location>
        <begin position="121"/>
        <end position="281"/>
    </location>
</feature>
<dbReference type="Gene3D" id="3.40.50.150">
    <property type="entry name" value="Vaccinia Virus protein VP39"/>
    <property type="match status" value="1"/>
</dbReference>
<proteinExistence type="predicted"/>
<dbReference type="SUPFAM" id="SSF53335">
    <property type="entry name" value="S-adenosyl-L-methionine-dependent methyltransferases"/>
    <property type="match status" value="1"/>
</dbReference>
<dbReference type="NCBIfam" id="TIGR01444">
    <property type="entry name" value="fkbM_fam"/>
    <property type="match status" value="1"/>
</dbReference>
<dbReference type="EMBL" id="JAIWYP010000006">
    <property type="protein sequence ID" value="KAH3805882.1"/>
    <property type="molecule type" value="Genomic_DNA"/>
</dbReference>
<dbReference type="PANTHER" id="PTHR34203">
    <property type="entry name" value="METHYLTRANSFERASE, FKBM FAMILY PROTEIN"/>
    <property type="match status" value="1"/>
</dbReference>
<protein>
    <recommendedName>
        <fullName evidence="1">Methyltransferase FkbM domain-containing protein</fullName>
    </recommendedName>
</protein>
<organism evidence="2 3">
    <name type="scientific">Dreissena polymorpha</name>
    <name type="common">Zebra mussel</name>
    <name type="synonym">Mytilus polymorpha</name>
    <dbReference type="NCBI Taxonomy" id="45954"/>
    <lineage>
        <taxon>Eukaryota</taxon>
        <taxon>Metazoa</taxon>
        <taxon>Spiralia</taxon>
        <taxon>Lophotrochozoa</taxon>
        <taxon>Mollusca</taxon>
        <taxon>Bivalvia</taxon>
        <taxon>Autobranchia</taxon>
        <taxon>Heteroconchia</taxon>
        <taxon>Euheterodonta</taxon>
        <taxon>Imparidentia</taxon>
        <taxon>Neoheterodontei</taxon>
        <taxon>Myida</taxon>
        <taxon>Dreissenoidea</taxon>
        <taxon>Dreissenidae</taxon>
        <taxon>Dreissena</taxon>
    </lineage>
</organism>
<evidence type="ECO:0000313" key="2">
    <source>
        <dbReference type="EMBL" id="KAH3805882.1"/>
    </source>
</evidence>
<sequence length="303" mass="34621">MWQFRELLTDVKLIVSNPYSLDTMTNVLSKYKFFREAVHSGKNGGFKHLMDYTLSRLYVENDQPCDWGCNNTTNQQTSAADPGSHWINTLRLDVSSSVEATFVMKQMQKYRHQPWQKLVVDIGANDGLMSSNSFNFIQRGWSAILVEPQKGQLEMAKKNLYGFTNQSPGQKVTFVEGVISDHDGTETMLLSPDVVSMETRVIPNSGDSVLTITVNSYSVQTFAKKYDVPKYFGILSIDAEGLDVKILKQWMDLDFRPMYIIVEFLHQPNQDTGRESLEKLGYHRIGRIGFNHIYEYDITLIVS</sequence>